<comment type="caution">
    <text evidence="1">The sequence shown here is derived from an EMBL/GenBank/DDBJ whole genome shotgun (WGS) entry which is preliminary data.</text>
</comment>
<name>A0A098PUT7_9XANT</name>
<dbReference type="RefSeq" id="WP_042825013.1">
    <property type="nucleotide sequence ID" value="NZ_MDCD01000040.1"/>
</dbReference>
<sequence length="378" mass="41341">MTSFLTPLERRLATVLPCTAAGVVVWYSRWWRLREYRIEAIANAAMLLGITLAIVWVSSLPMHTVQPHVLSAGGKLGLVGGMLLSGGVSGWRSSRRTSFYLHGHWLAWCMQHRHYSNERKLRCLWGGLRGAVRMACIGVVAFHWFVISRLAVATAVAVFFTGFVFAFFANRGRLNVSISTSAASGRGFVRIMPAVPMLQMPRPRTVGFFFIVAMLAISIAAVCAVRIEHPGMLGMAVAISAIAFIFLQTLLVAGATELHRLLAWTGVAPWRAVSRLLWFPVAIAAGMAAPIAIAAVVLHQPIWILVVLLGLVIACYVGVIWVVSDLVGMGGGRRSIFRMVNTIFPLVALVAGPIAVLILPLHLGWLIRRGHHAWMEKV</sequence>
<reference evidence="1 2" key="1">
    <citation type="submission" date="2014-09" db="EMBL/GenBank/DDBJ databases">
        <title>A draft genome sequence for Xanthomonas axonopodis pv. vasculorum NCPPB 900.</title>
        <authorList>
            <person name="Harrison J."/>
            <person name="Studholme D.J."/>
        </authorList>
    </citation>
    <scope>NUCLEOTIDE SEQUENCE [LARGE SCALE GENOMIC DNA]</scope>
    <source>
        <strain evidence="1 2">NCPPB 900</strain>
    </source>
</reference>
<proteinExistence type="predicted"/>
<dbReference type="EMBL" id="JPHD02000128">
    <property type="protein sequence ID" value="KGE50496.1"/>
    <property type="molecule type" value="Genomic_DNA"/>
</dbReference>
<organism evidence="1 2">
    <name type="scientific">Xanthomonas axonopodis pv. vasculorum</name>
    <dbReference type="NCBI Taxonomy" id="325777"/>
    <lineage>
        <taxon>Bacteria</taxon>
        <taxon>Pseudomonadati</taxon>
        <taxon>Pseudomonadota</taxon>
        <taxon>Gammaproteobacteria</taxon>
        <taxon>Lysobacterales</taxon>
        <taxon>Lysobacteraceae</taxon>
        <taxon>Xanthomonas</taxon>
    </lineage>
</organism>
<evidence type="ECO:0000313" key="1">
    <source>
        <dbReference type="EMBL" id="KGE50496.1"/>
    </source>
</evidence>
<evidence type="ECO:0000313" key="2">
    <source>
        <dbReference type="Proteomes" id="UP000028012"/>
    </source>
</evidence>
<accession>A0A098PUT7</accession>
<dbReference type="AlphaFoldDB" id="A0A098PUT7"/>
<gene>
    <name evidence="1" type="ORF">GW15_0220685</name>
</gene>
<dbReference type="HOGENOM" id="CLU_731482_0_0_6"/>
<protein>
    <submittedName>
        <fullName evidence="1">Uncharacterized protein</fullName>
    </submittedName>
</protein>
<dbReference type="Proteomes" id="UP000028012">
    <property type="component" value="Unassembled WGS sequence"/>
</dbReference>